<evidence type="ECO:0000256" key="8">
    <source>
        <dbReference type="ARBA" id="ARBA00022807"/>
    </source>
</evidence>
<dbReference type="SUPFAM" id="SSF54001">
    <property type="entry name" value="Cysteine proteinases"/>
    <property type="match status" value="1"/>
</dbReference>
<dbReference type="PANTHER" id="PTHR10589">
    <property type="entry name" value="UBIQUITIN CARBOXYL-TERMINAL HYDROLASE"/>
    <property type="match status" value="1"/>
</dbReference>
<dbReference type="PRINTS" id="PR00707">
    <property type="entry name" value="UBCTHYDRLASE"/>
</dbReference>
<dbReference type="GO" id="GO:0016579">
    <property type="term" value="P:protein deubiquitination"/>
    <property type="evidence" value="ECO:0007669"/>
    <property type="project" value="TreeGrafter"/>
</dbReference>
<comment type="caution">
    <text evidence="12">The sequence shown here is derived from an EMBL/GenBank/DDBJ whole genome shotgun (WGS) entry which is preliminary data.</text>
</comment>
<protein>
    <recommendedName>
        <fullName evidence="10">Ubiquitin carboxyl-terminal hydrolase</fullName>
        <ecNumber evidence="10">3.4.19.12</ecNumber>
    </recommendedName>
</protein>
<dbReference type="GO" id="GO:0004843">
    <property type="term" value="F:cysteine-type deubiquitinase activity"/>
    <property type="evidence" value="ECO:0007669"/>
    <property type="project" value="UniProtKB-EC"/>
</dbReference>
<organism evidence="12 13">
    <name type="scientific">Clonorchis sinensis</name>
    <name type="common">Chinese liver fluke</name>
    <dbReference type="NCBI Taxonomy" id="79923"/>
    <lineage>
        <taxon>Eukaryota</taxon>
        <taxon>Metazoa</taxon>
        <taxon>Spiralia</taxon>
        <taxon>Lophotrochozoa</taxon>
        <taxon>Platyhelminthes</taxon>
        <taxon>Trematoda</taxon>
        <taxon>Digenea</taxon>
        <taxon>Opisthorchiida</taxon>
        <taxon>Opisthorchiata</taxon>
        <taxon>Opisthorchiidae</taxon>
        <taxon>Clonorchis</taxon>
    </lineage>
</organism>
<evidence type="ECO:0000256" key="1">
    <source>
        <dbReference type="ARBA" id="ARBA00000707"/>
    </source>
</evidence>
<evidence type="ECO:0000256" key="9">
    <source>
        <dbReference type="PROSITE-ProRule" id="PRU01393"/>
    </source>
</evidence>
<dbReference type="EC" id="3.4.19.12" evidence="10"/>
<dbReference type="Gene3D" id="3.40.532.10">
    <property type="entry name" value="Peptidase C12, ubiquitin carboxyl-terminal hydrolase"/>
    <property type="match status" value="1"/>
</dbReference>
<keyword evidence="6 10" id="KW-0833">Ubl conjugation pathway</keyword>
<comment type="catalytic activity">
    <reaction evidence="1 10">
        <text>Thiol-dependent hydrolysis of ester, thioester, amide, peptide and isopeptide bonds formed by the C-terminal Gly of ubiquitin (a 76-residue protein attached to proteins as an intracellular targeting signal).</text>
        <dbReference type="EC" id="3.4.19.12"/>
    </reaction>
</comment>
<keyword evidence="4" id="KW-0597">Phosphoprotein</keyword>
<feature type="domain" description="UCH catalytic" evidence="11">
    <location>
        <begin position="25"/>
        <end position="348"/>
    </location>
</feature>
<dbReference type="OrthoDB" id="427186at2759"/>
<name>A0A3R7CLK6_CLOSI</name>
<evidence type="ECO:0000256" key="2">
    <source>
        <dbReference type="ARBA" id="ARBA00004496"/>
    </source>
</evidence>
<keyword evidence="13" id="KW-1185">Reference proteome</keyword>
<dbReference type="GO" id="GO:0006511">
    <property type="term" value="P:ubiquitin-dependent protein catabolic process"/>
    <property type="evidence" value="ECO:0007669"/>
    <property type="project" value="UniProtKB-UniRule"/>
</dbReference>
<dbReference type="AlphaFoldDB" id="A0A3R7CLK6"/>
<reference evidence="12 13" key="1">
    <citation type="journal article" date="2018" name="Biotechnol. Adv.">
        <title>Improved genomic resources and new bioinformatic workflow for the carcinogenic parasite Clonorchis sinensis: Biotechnological implications.</title>
        <authorList>
            <person name="Wang D."/>
            <person name="Korhonen P.K."/>
            <person name="Gasser R.B."/>
            <person name="Young N.D."/>
        </authorList>
    </citation>
    <scope>NUCLEOTIDE SEQUENCE [LARGE SCALE GENOMIC DNA]</scope>
    <source>
        <strain evidence="12">Cs-k2</strain>
    </source>
</reference>
<keyword evidence="8 10" id="KW-0788">Thiol protease</keyword>
<evidence type="ECO:0000256" key="4">
    <source>
        <dbReference type="ARBA" id="ARBA00022553"/>
    </source>
</evidence>
<dbReference type="InterPro" id="IPR038765">
    <property type="entry name" value="Papain-like_cys_pep_sf"/>
</dbReference>
<evidence type="ECO:0000256" key="3">
    <source>
        <dbReference type="ARBA" id="ARBA00022490"/>
    </source>
</evidence>
<evidence type="ECO:0000256" key="6">
    <source>
        <dbReference type="ARBA" id="ARBA00022786"/>
    </source>
</evidence>
<sequence length="348" mass="40010">MVSGHQKREIQLGSRLTETRGLRLPDEPQEGRNRSWAVEFMYNLGIKPEWQFSDVYGFEPELLSMVPRPVLAVIMLYPLHDSHTDDGIGESVDNPHVFLVKQTISNACGTIALLHSIMNNEHVLEFKGGMAARYQKGVTAERLMFHFAEQKLRHGAKLRGFGLDTLPSAFDSKGRSFFNPPFGERQYICFHKYGHAIRLKEKPYCFHIPVAENSTTLPLDRITMRFIVIDENSETQLAPGRGFSVSINTLICKSIWFYERFTWNKAESRVFDVSKQLNVLHQAASCFVAENTSTAHDRFRPSWGSSDRRIPRVSVNLMLYLNPNWTDFEKYTNLQINLVLRETHLEPS</sequence>
<dbReference type="EMBL" id="NIRI02000042">
    <property type="protein sequence ID" value="KAG5451247.1"/>
    <property type="molecule type" value="Genomic_DNA"/>
</dbReference>
<keyword evidence="3" id="KW-0963">Cytoplasm</keyword>
<keyword evidence="7 10" id="KW-0378">Hydrolase</keyword>
<dbReference type="GO" id="GO:0005737">
    <property type="term" value="C:cytoplasm"/>
    <property type="evidence" value="ECO:0007669"/>
    <property type="project" value="UniProtKB-SubCell"/>
</dbReference>
<dbReference type="Pfam" id="PF01088">
    <property type="entry name" value="Peptidase_C12"/>
    <property type="match status" value="1"/>
</dbReference>
<evidence type="ECO:0000313" key="13">
    <source>
        <dbReference type="Proteomes" id="UP000286415"/>
    </source>
</evidence>
<evidence type="ECO:0000313" key="12">
    <source>
        <dbReference type="EMBL" id="KAG5451247.1"/>
    </source>
</evidence>
<reference evidence="12 13" key="2">
    <citation type="journal article" date="2021" name="Genomics">
        <title>High-quality reference genome for Clonorchis sinensis.</title>
        <authorList>
            <person name="Young N.D."/>
            <person name="Stroehlein A.J."/>
            <person name="Kinkar L."/>
            <person name="Wang T."/>
            <person name="Sohn W.M."/>
            <person name="Chang B.C.H."/>
            <person name="Kaur P."/>
            <person name="Weisz D."/>
            <person name="Dudchenko O."/>
            <person name="Aiden E.L."/>
            <person name="Korhonen P.K."/>
            <person name="Gasser R.B."/>
        </authorList>
    </citation>
    <scope>NUCLEOTIDE SEQUENCE [LARGE SCALE GENOMIC DNA]</scope>
    <source>
        <strain evidence="12">Cs-k2</strain>
    </source>
</reference>
<accession>A0A3R7CLK6</accession>
<gene>
    <name evidence="12" type="ORF">CSKR_112847</name>
</gene>
<comment type="similarity">
    <text evidence="9 10">Belongs to the peptidase C12 family.</text>
</comment>
<dbReference type="PROSITE" id="PS52048">
    <property type="entry name" value="UCH_DOMAIN"/>
    <property type="match status" value="1"/>
</dbReference>
<keyword evidence="5 10" id="KW-0645">Protease</keyword>
<dbReference type="InParanoid" id="A0A3R7CLK6"/>
<dbReference type="Proteomes" id="UP000286415">
    <property type="component" value="Unassembled WGS sequence"/>
</dbReference>
<evidence type="ECO:0000256" key="7">
    <source>
        <dbReference type="ARBA" id="ARBA00022801"/>
    </source>
</evidence>
<proteinExistence type="inferred from homology"/>
<evidence type="ECO:0000256" key="10">
    <source>
        <dbReference type="RuleBase" id="RU361215"/>
    </source>
</evidence>
<comment type="subcellular location">
    <subcellularLocation>
        <location evidence="2">Cytoplasm</location>
    </subcellularLocation>
</comment>
<dbReference type="InterPro" id="IPR036959">
    <property type="entry name" value="Peptidase_C12_UCH_sf"/>
</dbReference>
<evidence type="ECO:0000259" key="11">
    <source>
        <dbReference type="PROSITE" id="PS52048"/>
    </source>
</evidence>
<evidence type="ECO:0000256" key="5">
    <source>
        <dbReference type="ARBA" id="ARBA00022670"/>
    </source>
</evidence>
<dbReference type="STRING" id="79923.A0A3R7CLK6"/>
<comment type="caution">
    <text evidence="9">Lacks conserved residue(s) required for the propagation of feature annotation.</text>
</comment>
<dbReference type="PANTHER" id="PTHR10589:SF24">
    <property type="entry name" value="UBIQUITIN CARBOXYL-TERMINAL HYDROLASE ISOZYME L3"/>
    <property type="match status" value="1"/>
</dbReference>
<dbReference type="InterPro" id="IPR001578">
    <property type="entry name" value="Peptidase_C12_UCH"/>
</dbReference>